<sequence length="635" mass="73071">MSVTKISLCTMSGLESKDGHRRWLVKKTTQKGEGAERIDKIKLEDPFSITEYENYEKRIRQPSQPAKTSSRENPRLDVPPDDEPNLSPNDCPYSNLEIYKQKLHDLLQLDKVQQEDGSIKISIGEDYKKGDCESDGYYSIHGLLWEILEEYNESGIIVTRWITGIGNHSLPDGLRDVAKPIRLLLIVSRSLQQRADATFHDVQSVVYDTLYTMAKLLRLHNRHDRLSIDIVRPGTLAELEAYLECRKKYDMVHIDTHGYVDTDGTPKLLFAKPGYFPAPKSEKPQFTSATFDYIPAEDVAKLLKRYDITVAVFSSCHVLSKTAEAYYVGFYSALVLDGHGFRSAAIHGRKQQGRRPGRHGDKSWPTVVTYFAADSLHHTDSIPRLGDHIFTHDNSVPVIGAPKSRRLLARLSALHAIALGFGARLLPILTIFSAVLMGIVLFWVPPPIDFVAFKENLENQKLKHSVGLMAFEDRLRCKRKLFIQVDETPPDRKKEEERLDALRDQWLTTNFADIVQIVPASWFKSFWLFLKVCELFRCLRDWWTNCHNSVRVVLIITGLEDIMKKGQRLDMDTINQMDNYIQHMERRYPSSLYLVLMSNENIDWQGRGLSRDKHPWFEAQPFRSRPGFATFREFL</sequence>
<reference evidence="1" key="1">
    <citation type="submission" date="2022-08" db="EMBL/GenBank/DDBJ databases">
        <title>Genome Sequence of Fusarium decemcellulare.</title>
        <authorList>
            <person name="Buettner E."/>
        </authorList>
    </citation>
    <scope>NUCLEOTIDE SEQUENCE</scope>
    <source>
        <strain evidence="1">Babe19</strain>
    </source>
</reference>
<accession>A0ACC1SNE0</accession>
<dbReference type="EMBL" id="JANRMS010000249">
    <property type="protein sequence ID" value="KAJ3543337.1"/>
    <property type="molecule type" value="Genomic_DNA"/>
</dbReference>
<evidence type="ECO:0000313" key="2">
    <source>
        <dbReference type="Proteomes" id="UP001148629"/>
    </source>
</evidence>
<keyword evidence="2" id="KW-1185">Reference proteome</keyword>
<dbReference type="Proteomes" id="UP001148629">
    <property type="component" value="Unassembled WGS sequence"/>
</dbReference>
<protein>
    <submittedName>
        <fullName evidence="1">Uncharacterized protein</fullName>
    </submittedName>
</protein>
<proteinExistence type="predicted"/>
<gene>
    <name evidence="1" type="ORF">NM208_g3630</name>
</gene>
<organism evidence="1 2">
    <name type="scientific">Fusarium decemcellulare</name>
    <dbReference type="NCBI Taxonomy" id="57161"/>
    <lineage>
        <taxon>Eukaryota</taxon>
        <taxon>Fungi</taxon>
        <taxon>Dikarya</taxon>
        <taxon>Ascomycota</taxon>
        <taxon>Pezizomycotina</taxon>
        <taxon>Sordariomycetes</taxon>
        <taxon>Hypocreomycetidae</taxon>
        <taxon>Hypocreales</taxon>
        <taxon>Nectriaceae</taxon>
        <taxon>Fusarium</taxon>
        <taxon>Fusarium decemcellulare species complex</taxon>
    </lineage>
</organism>
<comment type="caution">
    <text evidence="1">The sequence shown here is derived from an EMBL/GenBank/DDBJ whole genome shotgun (WGS) entry which is preliminary data.</text>
</comment>
<name>A0ACC1SNE0_9HYPO</name>
<evidence type="ECO:0000313" key="1">
    <source>
        <dbReference type="EMBL" id="KAJ3543337.1"/>
    </source>
</evidence>